<keyword evidence="3 6" id="KW-1133">Transmembrane helix</keyword>
<evidence type="ECO:0000256" key="3">
    <source>
        <dbReference type="ARBA" id="ARBA00022989"/>
    </source>
</evidence>
<dbReference type="Pfam" id="PF07690">
    <property type="entry name" value="MFS_1"/>
    <property type="match status" value="1"/>
</dbReference>
<protein>
    <recommendedName>
        <fullName evidence="7">Major facilitator superfamily (MFS) profile domain-containing protein</fullName>
    </recommendedName>
</protein>
<dbReference type="InterPro" id="IPR036259">
    <property type="entry name" value="MFS_trans_sf"/>
</dbReference>
<feature type="transmembrane region" description="Helical" evidence="6">
    <location>
        <begin position="472"/>
        <end position="496"/>
    </location>
</feature>
<keyword evidence="9" id="KW-1185">Reference proteome</keyword>
<reference evidence="8" key="1">
    <citation type="journal article" date="2023" name="PhytoFront">
        <title>Draft Genome Resources of Seven Strains of Tilletia horrida, Causal Agent of Kernel Smut of Rice.</title>
        <authorList>
            <person name="Khanal S."/>
            <person name="Antony Babu S."/>
            <person name="Zhou X.G."/>
        </authorList>
    </citation>
    <scope>NUCLEOTIDE SEQUENCE</scope>
    <source>
        <strain evidence="8">TX6</strain>
    </source>
</reference>
<dbReference type="PANTHER" id="PTHR23501">
    <property type="entry name" value="MAJOR FACILITATOR SUPERFAMILY"/>
    <property type="match status" value="1"/>
</dbReference>
<dbReference type="PROSITE" id="PS50850">
    <property type="entry name" value="MFS"/>
    <property type="match status" value="1"/>
</dbReference>
<organism evidence="8 9">
    <name type="scientific">Tilletia horrida</name>
    <dbReference type="NCBI Taxonomy" id="155126"/>
    <lineage>
        <taxon>Eukaryota</taxon>
        <taxon>Fungi</taxon>
        <taxon>Dikarya</taxon>
        <taxon>Basidiomycota</taxon>
        <taxon>Ustilaginomycotina</taxon>
        <taxon>Exobasidiomycetes</taxon>
        <taxon>Tilletiales</taxon>
        <taxon>Tilletiaceae</taxon>
        <taxon>Tilletia</taxon>
    </lineage>
</organism>
<feature type="transmembrane region" description="Helical" evidence="6">
    <location>
        <begin position="184"/>
        <end position="204"/>
    </location>
</feature>
<evidence type="ECO:0000256" key="4">
    <source>
        <dbReference type="ARBA" id="ARBA00023136"/>
    </source>
</evidence>
<feature type="transmembrane region" description="Helical" evidence="6">
    <location>
        <begin position="383"/>
        <end position="404"/>
    </location>
</feature>
<dbReference type="Proteomes" id="UP001176517">
    <property type="component" value="Unassembled WGS sequence"/>
</dbReference>
<gene>
    <name evidence="8" type="ORF">OC846_004354</name>
</gene>
<dbReference type="EMBL" id="JAPDMZ010000128">
    <property type="protein sequence ID" value="KAK0548780.1"/>
    <property type="molecule type" value="Genomic_DNA"/>
</dbReference>
<dbReference type="PANTHER" id="PTHR23501:SF87">
    <property type="entry name" value="SIDEROPHORE IRON TRANSPORTER 2"/>
    <property type="match status" value="1"/>
</dbReference>
<evidence type="ECO:0000256" key="5">
    <source>
        <dbReference type="SAM" id="MobiDB-lite"/>
    </source>
</evidence>
<feature type="transmembrane region" description="Helical" evidence="6">
    <location>
        <begin position="303"/>
        <end position="325"/>
    </location>
</feature>
<feature type="transmembrane region" description="Helical" evidence="6">
    <location>
        <begin position="127"/>
        <end position="145"/>
    </location>
</feature>
<feature type="transmembrane region" description="Helical" evidence="6">
    <location>
        <begin position="411"/>
        <end position="428"/>
    </location>
</feature>
<sequence length="612" mass="67065">MATEQERVASYGSHLERTQSQFTDEKGLQTPDTQSVVSAEKQPGVAAAQAAWTLPPWMLALTWIGIGLTAYAYGLDNNVTYATIQQSTMVFKQFSWYPTLQVIQQVMIAVVKFPIAKLADVFGRAQGYVLSVFFYIIGFIILASSENVKTTAAGCVFYAIGNTGVQIMQQIVIADWTPARWRGAAIGLVSLPYVVNFAVAPRIVKRLVNTEDLSSDSWRWLAGIFPIIFPIVTAPVIFTLALNQTRARQQGLVPRHPYFQMGFRQAVWAFCVDIDLFGLLLICAGFLLLLIPIKLQANTPNGWGEGSIIAMLTVGGACIAALTPYEYFLAPKPILKQRFVLQKDVVFPALIGFFDFVSFYLSWTSAYTWVYLSHGWTLDDASYFSNTQSLCLTVFGIAAGFVSAATRRFKWQMVVGAVIRLVGLGLMIRYRSLQATNVQLVFPQVLQGLGGGILGVILQVSAQVAVPHQDVAMVTAFVLLAAELGGAVGSAIVSAVQVDYFPQRVDFYLPNLDSTVRNTLVESPFAAAAYPLGSEIRTGVSQAYTDFIHRLLIVAIVIAALPIILSTLLTDRKLTDTQNCVNTKEKAVAHEAVQIARGEQPLSRESDVEKRA</sequence>
<dbReference type="AlphaFoldDB" id="A0AAN6JQG9"/>
<evidence type="ECO:0000256" key="1">
    <source>
        <dbReference type="ARBA" id="ARBA00004141"/>
    </source>
</evidence>
<evidence type="ECO:0000313" key="8">
    <source>
        <dbReference type="EMBL" id="KAK0548780.1"/>
    </source>
</evidence>
<feature type="transmembrane region" description="Helical" evidence="6">
    <location>
        <begin position="345"/>
        <end position="363"/>
    </location>
</feature>
<evidence type="ECO:0000313" key="9">
    <source>
        <dbReference type="Proteomes" id="UP001176517"/>
    </source>
</evidence>
<proteinExistence type="predicted"/>
<feature type="transmembrane region" description="Helical" evidence="6">
    <location>
        <begin position="440"/>
        <end position="460"/>
    </location>
</feature>
<comment type="subcellular location">
    <subcellularLocation>
        <location evidence="1">Membrane</location>
        <topology evidence="1">Multi-pass membrane protein</topology>
    </subcellularLocation>
</comment>
<feature type="transmembrane region" description="Helical" evidence="6">
    <location>
        <begin position="57"/>
        <end position="74"/>
    </location>
</feature>
<dbReference type="SUPFAM" id="SSF103473">
    <property type="entry name" value="MFS general substrate transporter"/>
    <property type="match status" value="1"/>
</dbReference>
<keyword evidence="4 6" id="KW-0472">Membrane</keyword>
<comment type="caution">
    <text evidence="8">The sequence shown here is derived from an EMBL/GenBank/DDBJ whole genome shotgun (WGS) entry which is preliminary data.</text>
</comment>
<keyword evidence="2 6" id="KW-0812">Transmembrane</keyword>
<accession>A0AAN6JQG9</accession>
<feature type="region of interest" description="Disordered" evidence="5">
    <location>
        <begin position="1"/>
        <end position="33"/>
    </location>
</feature>
<evidence type="ECO:0000259" key="7">
    <source>
        <dbReference type="PROSITE" id="PS50850"/>
    </source>
</evidence>
<feature type="transmembrane region" description="Helical" evidence="6">
    <location>
        <begin position="547"/>
        <end position="569"/>
    </location>
</feature>
<feature type="domain" description="Major facilitator superfamily (MFS) profile" evidence="7">
    <location>
        <begin position="58"/>
        <end position="574"/>
    </location>
</feature>
<dbReference type="GO" id="GO:0005886">
    <property type="term" value="C:plasma membrane"/>
    <property type="evidence" value="ECO:0007669"/>
    <property type="project" value="TreeGrafter"/>
</dbReference>
<name>A0AAN6JQG9_9BASI</name>
<feature type="transmembrane region" description="Helical" evidence="6">
    <location>
        <begin position="266"/>
        <end position="291"/>
    </location>
</feature>
<feature type="transmembrane region" description="Helical" evidence="6">
    <location>
        <begin position="224"/>
        <end position="245"/>
    </location>
</feature>
<evidence type="ECO:0000256" key="2">
    <source>
        <dbReference type="ARBA" id="ARBA00022692"/>
    </source>
</evidence>
<dbReference type="GO" id="GO:0022857">
    <property type="term" value="F:transmembrane transporter activity"/>
    <property type="evidence" value="ECO:0007669"/>
    <property type="project" value="InterPro"/>
</dbReference>
<dbReference type="InterPro" id="IPR011701">
    <property type="entry name" value="MFS"/>
</dbReference>
<dbReference type="InterPro" id="IPR020846">
    <property type="entry name" value="MFS_dom"/>
</dbReference>
<dbReference type="Gene3D" id="1.20.1250.20">
    <property type="entry name" value="MFS general substrate transporter like domains"/>
    <property type="match status" value="2"/>
</dbReference>
<evidence type="ECO:0000256" key="6">
    <source>
        <dbReference type="SAM" id="Phobius"/>
    </source>
</evidence>